<keyword evidence="2" id="KW-1185">Reference proteome</keyword>
<reference evidence="1" key="1">
    <citation type="journal article" date="2014" name="Int. J. Syst. Evol. Microbiol.">
        <title>Complete genome sequence of Corynebacterium casei LMG S-19264T (=DSM 44701T), isolated from a smear-ripened cheese.</title>
        <authorList>
            <consortium name="US DOE Joint Genome Institute (JGI-PGF)"/>
            <person name="Walter F."/>
            <person name="Albersmeier A."/>
            <person name="Kalinowski J."/>
            <person name="Ruckert C."/>
        </authorList>
    </citation>
    <scope>NUCLEOTIDE SEQUENCE</scope>
    <source>
        <strain evidence="1">CGMCC 4.7306</strain>
    </source>
</reference>
<proteinExistence type="predicted"/>
<protein>
    <submittedName>
        <fullName evidence="1">Uncharacterized protein</fullName>
    </submittedName>
</protein>
<evidence type="ECO:0000313" key="1">
    <source>
        <dbReference type="EMBL" id="GGL61402.1"/>
    </source>
</evidence>
<dbReference type="RefSeq" id="WP_188895063.1">
    <property type="nucleotide sequence ID" value="NZ_BMMZ01000004.1"/>
</dbReference>
<dbReference type="EMBL" id="BMMZ01000004">
    <property type="protein sequence ID" value="GGL61402.1"/>
    <property type="molecule type" value="Genomic_DNA"/>
</dbReference>
<comment type="caution">
    <text evidence="1">The sequence shown here is derived from an EMBL/GenBank/DDBJ whole genome shotgun (WGS) entry which is preliminary data.</text>
</comment>
<gene>
    <name evidence="1" type="ORF">GCM10011575_19910</name>
</gene>
<accession>A0A917S8J5</accession>
<dbReference type="Proteomes" id="UP000613840">
    <property type="component" value="Unassembled WGS sequence"/>
</dbReference>
<name>A0A917S8J5_9ACTN</name>
<reference evidence="1" key="2">
    <citation type="submission" date="2020-09" db="EMBL/GenBank/DDBJ databases">
        <authorList>
            <person name="Sun Q."/>
            <person name="Zhou Y."/>
        </authorList>
    </citation>
    <scope>NUCLEOTIDE SEQUENCE</scope>
    <source>
        <strain evidence="1">CGMCC 4.7306</strain>
    </source>
</reference>
<sequence length="59" mass="6062">MSQPPTPTYTISATLSLAYPAAVEAVRTALAREGFGVLAIDALGTTHPVSATEREGESS</sequence>
<organism evidence="1 2">
    <name type="scientific">Microlunatus endophyticus</name>
    <dbReference type="NCBI Taxonomy" id="1716077"/>
    <lineage>
        <taxon>Bacteria</taxon>
        <taxon>Bacillati</taxon>
        <taxon>Actinomycetota</taxon>
        <taxon>Actinomycetes</taxon>
        <taxon>Propionibacteriales</taxon>
        <taxon>Propionibacteriaceae</taxon>
        <taxon>Microlunatus</taxon>
    </lineage>
</organism>
<dbReference type="AlphaFoldDB" id="A0A917S8J5"/>
<evidence type="ECO:0000313" key="2">
    <source>
        <dbReference type="Proteomes" id="UP000613840"/>
    </source>
</evidence>